<organism evidence="2 3">
    <name type="scientific">Planoprotostelium fungivorum</name>
    <dbReference type="NCBI Taxonomy" id="1890364"/>
    <lineage>
        <taxon>Eukaryota</taxon>
        <taxon>Amoebozoa</taxon>
        <taxon>Evosea</taxon>
        <taxon>Variosea</taxon>
        <taxon>Cavosteliida</taxon>
        <taxon>Cavosteliaceae</taxon>
        <taxon>Planoprotostelium</taxon>
    </lineage>
</organism>
<sequence length="62" mass="7019">MTTPNTRIVYKGTHPLLSPSSINRDGNTSVNGRMSTTKSVKTIIMTLRDRRDFLQHECLNDV</sequence>
<feature type="compositionally biased region" description="Polar residues" evidence="1">
    <location>
        <begin position="18"/>
        <end position="34"/>
    </location>
</feature>
<evidence type="ECO:0000256" key="1">
    <source>
        <dbReference type="SAM" id="MobiDB-lite"/>
    </source>
</evidence>
<comment type="caution">
    <text evidence="2">The sequence shown here is derived from an EMBL/GenBank/DDBJ whole genome shotgun (WGS) entry which is preliminary data.</text>
</comment>
<reference evidence="2 3" key="1">
    <citation type="journal article" date="2018" name="Genome Biol. Evol.">
        <title>Multiple Roots of Fruiting Body Formation in Amoebozoa.</title>
        <authorList>
            <person name="Hillmann F."/>
            <person name="Forbes G."/>
            <person name="Novohradska S."/>
            <person name="Ferling I."/>
            <person name="Riege K."/>
            <person name="Groth M."/>
            <person name="Westermann M."/>
            <person name="Marz M."/>
            <person name="Spaller T."/>
            <person name="Winckler T."/>
            <person name="Schaap P."/>
            <person name="Glockner G."/>
        </authorList>
    </citation>
    <scope>NUCLEOTIDE SEQUENCE [LARGE SCALE GENOMIC DNA]</scope>
    <source>
        <strain evidence="2 3">Jena</strain>
    </source>
</reference>
<evidence type="ECO:0000313" key="3">
    <source>
        <dbReference type="Proteomes" id="UP000241769"/>
    </source>
</evidence>
<keyword evidence="3" id="KW-1185">Reference proteome</keyword>
<dbReference type="InParanoid" id="A0A2P6NJJ3"/>
<dbReference type="EMBL" id="MDYQ01000069">
    <property type="protein sequence ID" value="PRP84135.1"/>
    <property type="molecule type" value="Genomic_DNA"/>
</dbReference>
<dbReference type="AlphaFoldDB" id="A0A2P6NJJ3"/>
<evidence type="ECO:0000313" key="2">
    <source>
        <dbReference type="EMBL" id="PRP84135.1"/>
    </source>
</evidence>
<name>A0A2P6NJJ3_9EUKA</name>
<dbReference type="Proteomes" id="UP000241769">
    <property type="component" value="Unassembled WGS sequence"/>
</dbReference>
<proteinExistence type="predicted"/>
<accession>A0A2P6NJJ3</accession>
<protein>
    <submittedName>
        <fullName evidence="2">Uncharacterized protein</fullName>
    </submittedName>
</protein>
<feature type="region of interest" description="Disordered" evidence="1">
    <location>
        <begin position="11"/>
        <end position="34"/>
    </location>
</feature>
<gene>
    <name evidence="2" type="ORF">PROFUN_04126</name>
</gene>